<dbReference type="PANTHER" id="PTHR30290:SF9">
    <property type="entry name" value="OLIGOPEPTIDE-BINDING PROTEIN APPA"/>
    <property type="match status" value="1"/>
</dbReference>
<dbReference type="GO" id="GO:0042597">
    <property type="term" value="C:periplasmic space"/>
    <property type="evidence" value="ECO:0007669"/>
    <property type="project" value="UniProtKB-ARBA"/>
</dbReference>
<dbReference type="CDD" id="cd08492">
    <property type="entry name" value="PBP2_NikA_DppA_OppA_like_15"/>
    <property type="match status" value="1"/>
</dbReference>
<dbReference type="InterPro" id="IPR000914">
    <property type="entry name" value="SBP_5_dom"/>
</dbReference>
<sequence length="538" mass="57026">MARRTPARSRHAGIALAVTAALLATGCGSGAATTSGGGGQPRHGGELTFALGSDPICIDPQQSDLTTSLNVSRQVVDSLVDQNPDTGEFVPWLASSWKVNDDATSYTFTLRDGVTFSDGTPLDAAAVKANFDGVDALGGKAIVGATYLAGYRGTEVLDQSTVRVSFGAPNAGFLHAVSTMTLGILSPKAVAVRPEARCQGTGLVGTGPFVLDHYTPKQEAVLTRRTGYQWASTVAGHQGEAYLEKITFKVVPEAGVRTGSLRSGQLDAVADVPSQDEPSLESAGYPILARNNPGTVSEYLVNNSGPILKEEAVRRAILKGINRQEIVDTLLLPRNKPATSILSSTTPLYSDLSPLLGHDPDGARKLLDEAGWTPGPDGIRVRDGKRLTVEVVNGQAGKPTTHELVAQQLAKVGVELKITQVSRAEMLARLDNGTADLVPYGLTRGDPDALRMHFSTKRNNPLHLAASPLEAHLDAQAASPDKAQRQAAVDQAARYIVEHALAIPLVEQSQGHALGKHVHGLRFEANARLVFYDTWTEK</sequence>
<dbReference type="AlphaFoldDB" id="A0A1C6SC18"/>
<dbReference type="Proteomes" id="UP000198959">
    <property type="component" value="Unassembled WGS sequence"/>
</dbReference>
<dbReference type="GO" id="GO:0043190">
    <property type="term" value="C:ATP-binding cassette (ABC) transporter complex"/>
    <property type="evidence" value="ECO:0007669"/>
    <property type="project" value="InterPro"/>
</dbReference>
<evidence type="ECO:0000256" key="2">
    <source>
        <dbReference type="ARBA" id="ARBA00022448"/>
    </source>
</evidence>
<keyword evidence="7" id="KW-1185">Reference proteome</keyword>
<evidence type="ECO:0000313" key="6">
    <source>
        <dbReference type="EMBL" id="SCL26957.1"/>
    </source>
</evidence>
<dbReference type="Gene3D" id="3.40.190.10">
    <property type="entry name" value="Periplasmic binding protein-like II"/>
    <property type="match status" value="1"/>
</dbReference>
<feature type="domain" description="Solute-binding protein family 5" evidence="5">
    <location>
        <begin position="88"/>
        <end position="451"/>
    </location>
</feature>
<dbReference type="Pfam" id="PF00496">
    <property type="entry name" value="SBP_bac_5"/>
    <property type="match status" value="1"/>
</dbReference>
<dbReference type="PIRSF" id="PIRSF002741">
    <property type="entry name" value="MppA"/>
    <property type="match status" value="1"/>
</dbReference>
<evidence type="ECO:0000256" key="3">
    <source>
        <dbReference type="ARBA" id="ARBA00022729"/>
    </source>
</evidence>
<dbReference type="InterPro" id="IPR030678">
    <property type="entry name" value="Peptide/Ni-bd"/>
</dbReference>
<proteinExistence type="inferred from homology"/>
<accession>A0A1C6SC18</accession>
<evidence type="ECO:0000256" key="1">
    <source>
        <dbReference type="ARBA" id="ARBA00005695"/>
    </source>
</evidence>
<evidence type="ECO:0000256" key="4">
    <source>
        <dbReference type="SAM" id="SignalP"/>
    </source>
</evidence>
<evidence type="ECO:0000259" key="5">
    <source>
        <dbReference type="Pfam" id="PF00496"/>
    </source>
</evidence>
<dbReference type="InterPro" id="IPR039424">
    <property type="entry name" value="SBP_5"/>
</dbReference>
<keyword evidence="2" id="KW-0813">Transport</keyword>
<dbReference type="EMBL" id="FMHW01000002">
    <property type="protein sequence ID" value="SCL26957.1"/>
    <property type="molecule type" value="Genomic_DNA"/>
</dbReference>
<gene>
    <name evidence="6" type="ORF">GA0074692_2263</name>
</gene>
<comment type="similarity">
    <text evidence="1">Belongs to the bacterial solute-binding protein 5 family.</text>
</comment>
<dbReference type="Gene3D" id="3.10.105.10">
    <property type="entry name" value="Dipeptide-binding Protein, Domain 3"/>
    <property type="match status" value="1"/>
</dbReference>
<dbReference type="GO" id="GO:1904680">
    <property type="term" value="F:peptide transmembrane transporter activity"/>
    <property type="evidence" value="ECO:0007669"/>
    <property type="project" value="TreeGrafter"/>
</dbReference>
<name>A0A1C6SC18_9ACTN</name>
<feature type="signal peptide" evidence="4">
    <location>
        <begin position="1"/>
        <end position="31"/>
    </location>
</feature>
<keyword evidence="3 4" id="KW-0732">Signal</keyword>
<reference evidence="7" key="1">
    <citation type="submission" date="2016-06" db="EMBL/GenBank/DDBJ databases">
        <authorList>
            <person name="Varghese N."/>
            <person name="Submissions Spin"/>
        </authorList>
    </citation>
    <scope>NUCLEOTIDE SEQUENCE [LARGE SCALE GENOMIC DNA]</scope>
    <source>
        <strain evidence="7">DSM 43817</strain>
    </source>
</reference>
<dbReference type="RefSeq" id="WP_091642853.1">
    <property type="nucleotide sequence ID" value="NZ_FMHW01000002.1"/>
</dbReference>
<organism evidence="6 7">
    <name type="scientific">Micromonospora pallida</name>
    <dbReference type="NCBI Taxonomy" id="145854"/>
    <lineage>
        <taxon>Bacteria</taxon>
        <taxon>Bacillati</taxon>
        <taxon>Actinomycetota</taxon>
        <taxon>Actinomycetes</taxon>
        <taxon>Micromonosporales</taxon>
        <taxon>Micromonosporaceae</taxon>
        <taxon>Micromonospora</taxon>
    </lineage>
</organism>
<feature type="chain" id="PRO_5008745609" evidence="4">
    <location>
        <begin position="32"/>
        <end position="538"/>
    </location>
</feature>
<dbReference type="GO" id="GO:0015833">
    <property type="term" value="P:peptide transport"/>
    <property type="evidence" value="ECO:0007669"/>
    <property type="project" value="TreeGrafter"/>
</dbReference>
<dbReference type="PANTHER" id="PTHR30290">
    <property type="entry name" value="PERIPLASMIC BINDING COMPONENT OF ABC TRANSPORTER"/>
    <property type="match status" value="1"/>
</dbReference>
<dbReference type="SUPFAM" id="SSF53850">
    <property type="entry name" value="Periplasmic binding protein-like II"/>
    <property type="match status" value="1"/>
</dbReference>
<dbReference type="STRING" id="145854.GA0074692_2263"/>
<protein>
    <submittedName>
        <fullName evidence="6">Peptide/nickel transport system substrate-binding protein</fullName>
    </submittedName>
</protein>
<dbReference type="PROSITE" id="PS51257">
    <property type="entry name" value="PROKAR_LIPOPROTEIN"/>
    <property type="match status" value="1"/>
</dbReference>
<dbReference type="OrthoDB" id="9046151at2"/>
<evidence type="ECO:0000313" key="7">
    <source>
        <dbReference type="Proteomes" id="UP000198959"/>
    </source>
</evidence>